<name>A0A6V8MNI7_9BACT</name>
<dbReference type="PANTHER" id="PTHR32089:SF112">
    <property type="entry name" value="LYSOZYME-LIKE PROTEIN-RELATED"/>
    <property type="match status" value="1"/>
</dbReference>
<dbReference type="InterPro" id="IPR024478">
    <property type="entry name" value="HlyB_4HB_MCP"/>
</dbReference>
<dbReference type="RefSeq" id="WP_183356298.1">
    <property type="nucleotide sequence ID" value="NZ_BLXX01000015.1"/>
</dbReference>
<evidence type="ECO:0000313" key="7">
    <source>
        <dbReference type="EMBL" id="GFO61504.1"/>
    </source>
</evidence>
<dbReference type="Pfam" id="PF12729">
    <property type="entry name" value="4HB_MCP_1"/>
    <property type="match status" value="1"/>
</dbReference>
<comment type="caution">
    <text evidence="7">The sequence shown here is derived from an EMBL/GenBank/DDBJ whole genome shotgun (WGS) entry which is preliminary data.</text>
</comment>
<dbReference type="AlphaFoldDB" id="A0A6V8MNI7"/>
<reference evidence="8" key="1">
    <citation type="submission" date="2020-06" db="EMBL/GenBank/DDBJ databases">
        <title>Draft genomic sequence of Geomonas sp. Red330.</title>
        <authorList>
            <person name="Itoh H."/>
            <person name="Zhenxing X."/>
            <person name="Ushijima N."/>
            <person name="Masuda Y."/>
            <person name="Shiratori Y."/>
            <person name="Senoo K."/>
        </authorList>
    </citation>
    <scope>NUCLEOTIDE SEQUENCE [LARGE SCALE GENOMIC DNA]</scope>
    <source>
        <strain evidence="8">Red330</strain>
    </source>
</reference>
<evidence type="ECO:0000256" key="2">
    <source>
        <dbReference type="ARBA" id="ARBA00029447"/>
    </source>
</evidence>
<evidence type="ECO:0008006" key="9">
    <source>
        <dbReference type="Google" id="ProtNLM"/>
    </source>
</evidence>
<dbReference type="PANTHER" id="PTHR32089">
    <property type="entry name" value="METHYL-ACCEPTING CHEMOTAXIS PROTEIN MCPB"/>
    <property type="match status" value="1"/>
</dbReference>
<dbReference type="InterPro" id="IPR003660">
    <property type="entry name" value="HAMP_dom"/>
</dbReference>
<feature type="domain" description="HAMP" evidence="6">
    <location>
        <begin position="210"/>
        <end position="262"/>
    </location>
</feature>
<dbReference type="GO" id="GO:0016020">
    <property type="term" value="C:membrane"/>
    <property type="evidence" value="ECO:0007669"/>
    <property type="project" value="InterPro"/>
</dbReference>
<dbReference type="Pfam" id="PF00015">
    <property type="entry name" value="MCPsignal"/>
    <property type="match status" value="1"/>
</dbReference>
<dbReference type="PROSITE" id="PS50885">
    <property type="entry name" value="HAMP"/>
    <property type="match status" value="2"/>
</dbReference>
<dbReference type="InterPro" id="IPR004089">
    <property type="entry name" value="MCPsignal_dom"/>
</dbReference>
<feature type="domain" description="Methyl-accepting transducer" evidence="5">
    <location>
        <begin position="345"/>
        <end position="581"/>
    </location>
</feature>
<evidence type="ECO:0000256" key="3">
    <source>
        <dbReference type="PROSITE-ProRule" id="PRU00284"/>
    </source>
</evidence>
<protein>
    <recommendedName>
        <fullName evidence="9">Methyl-accepting chemotaxis protein</fullName>
    </recommendedName>
</protein>
<dbReference type="SMART" id="SM00304">
    <property type="entry name" value="HAMP"/>
    <property type="match status" value="2"/>
</dbReference>
<keyword evidence="1 3" id="KW-0807">Transducer</keyword>
<dbReference type="Gene3D" id="6.10.340.10">
    <property type="match status" value="1"/>
</dbReference>
<accession>A0A6V8MNI7</accession>
<organism evidence="7 8">
    <name type="scientific">Geomonas silvestris</name>
    <dbReference type="NCBI Taxonomy" id="2740184"/>
    <lineage>
        <taxon>Bacteria</taxon>
        <taxon>Pseudomonadati</taxon>
        <taxon>Thermodesulfobacteriota</taxon>
        <taxon>Desulfuromonadia</taxon>
        <taxon>Geobacterales</taxon>
        <taxon>Geobacteraceae</taxon>
        <taxon>Geomonas</taxon>
    </lineage>
</organism>
<dbReference type="CDD" id="cd06225">
    <property type="entry name" value="HAMP"/>
    <property type="match status" value="2"/>
</dbReference>
<dbReference type="GO" id="GO:0007165">
    <property type="term" value="P:signal transduction"/>
    <property type="evidence" value="ECO:0007669"/>
    <property type="project" value="UniProtKB-KW"/>
</dbReference>
<evidence type="ECO:0000259" key="6">
    <source>
        <dbReference type="PROSITE" id="PS50885"/>
    </source>
</evidence>
<dbReference type="Pfam" id="PF00672">
    <property type="entry name" value="HAMP"/>
    <property type="match status" value="2"/>
</dbReference>
<evidence type="ECO:0000256" key="4">
    <source>
        <dbReference type="SAM" id="Phobius"/>
    </source>
</evidence>
<feature type="domain" description="HAMP" evidence="6">
    <location>
        <begin position="290"/>
        <end position="340"/>
    </location>
</feature>
<dbReference type="SUPFAM" id="SSF58104">
    <property type="entry name" value="Methyl-accepting chemotaxis protein (MCP) signaling domain"/>
    <property type="match status" value="1"/>
</dbReference>
<dbReference type="PROSITE" id="PS50111">
    <property type="entry name" value="CHEMOTAXIS_TRANSDUC_2"/>
    <property type="match status" value="1"/>
</dbReference>
<keyword evidence="4" id="KW-0812">Transmembrane</keyword>
<dbReference type="Gene3D" id="1.10.287.950">
    <property type="entry name" value="Methyl-accepting chemotaxis protein"/>
    <property type="match status" value="1"/>
</dbReference>
<evidence type="ECO:0000256" key="1">
    <source>
        <dbReference type="ARBA" id="ARBA00023224"/>
    </source>
</evidence>
<proteinExistence type="inferred from homology"/>
<keyword evidence="8" id="KW-1185">Reference proteome</keyword>
<evidence type="ECO:0000259" key="5">
    <source>
        <dbReference type="PROSITE" id="PS50111"/>
    </source>
</evidence>
<feature type="transmembrane region" description="Helical" evidence="4">
    <location>
        <begin position="12"/>
        <end position="33"/>
    </location>
</feature>
<feature type="transmembrane region" description="Helical" evidence="4">
    <location>
        <begin position="186"/>
        <end position="208"/>
    </location>
</feature>
<evidence type="ECO:0000313" key="8">
    <source>
        <dbReference type="Proteomes" id="UP000556026"/>
    </source>
</evidence>
<keyword evidence="4" id="KW-1133">Transmembrane helix</keyword>
<dbReference type="Proteomes" id="UP000556026">
    <property type="component" value="Unassembled WGS sequence"/>
</dbReference>
<gene>
    <name evidence="7" type="ORF">GMST_38290</name>
</gene>
<keyword evidence="4" id="KW-0472">Membrane</keyword>
<dbReference type="EMBL" id="BLXX01000015">
    <property type="protein sequence ID" value="GFO61504.1"/>
    <property type="molecule type" value="Genomic_DNA"/>
</dbReference>
<sequence>MLGNLKIRSRLIAGFAVVVLFLILVGGISLRNLMAQGDLMTRFFEHPFVVTASIQEVQEQIVRIHRSMKDVVLYGSDRSELAIALKDIDNSEQIVYRELAVAKERFLGDKAKMDRIKVLMDQWRPVRERTVDLVRQGKLEEAARFHKEFARHLVSNIDSEVEGVLQYSKNKAKNFMEQSQSSQRSTLALTGILICLAALLAAAIAYVITRSILGPLKEAVEAADRLALGDLSVEIGSSCDNEIGQLLRSMGTMVASWRRMGENANRIALGDLNLEVVPNSERDVFGIAMRNMVLSLKRLAASADRIAAGDLTVELEPASDKDQLGHSFAAMSRNLRELSQEIREVVGVLAASAGEIMTTVSELASSSAETASSVSETNATVQEVRQTTDLTSQKSRQVYESASNSVQVAKNGQFSVEEAIGGMRGIDERMGFIAERIVNLSEQSQAIAEIIATVNDLAEQSNLLAVNAAIEAAKAGEHGKGFAVVAQEVKNLATQSKQATAQVRGILGVIQKATSAAVLATEQGSKAVENGLRQSGAAGEAIRQLAAAIEESSNATLQIVTSTQEQAIGMDQIAIAVQSINQASGQNLEGSRQIEAAARNLYELNQKLQQLVSRYTLA</sequence>
<dbReference type="SMART" id="SM00283">
    <property type="entry name" value="MA"/>
    <property type="match status" value="1"/>
</dbReference>
<comment type="similarity">
    <text evidence="2">Belongs to the methyl-accepting chemotaxis (MCP) protein family.</text>
</comment>